<dbReference type="GO" id="GO:0032981">
    <property type="term" value="P:mitochondrial respiratory chain complex I assembly"/>
    <property type="evidence" value="ECO:0007669"/>
    <property type="project" value="TreeGrafter"/>
</dbReference>
<comment type="function">
    <text evidence="3">Required for the assembly of the mitochondrial membrane respiratory chain NADH dehydrogenase (Complex I). Involved in mid-late stages of complex I assembly.</text>
</comment>
<evidence type="ECO:0000256" key="3">
    <source>
        <dbReference type="ARBA" id="ARBA00046185"/>
    </source>
</evidence>
<feature type="region of interest" description="Disordered" evidence="4">
    <location>
        <begin position="333"/>
        <end position="353"/>
    </location>
</feature>
<dbReference type="PANTHER" id="PTHR13847:SF287">
    <property type="entry name" value="FAD-DEPENDENT OXIDOREDUCTASE DOMAIN-CONTAINING PROTEIN 1"/>
    <property type="match status" value="1"/>
</dbReference>
<dbReference type="PANTHER" id="PTHR13847">
    <property type="entry name" value="SARCOSINE DEHYDROGENASE-RELATED"/>
    <property type="match status" value="1"/>
</dbReference>
<dbReference type="GO" id="GO:0016491">
    <property type="term" value="F:oxidoreductase activity"/>
    <property type="evidence" value="ECO:0007669"/>
    <property type="project" value="UniProtKB-KW"/>
</dbReference>
<evidence type="ECO:0000313" key="7">
    <source>
        <dbReference type="Proteomes" id="UP000694892"/>
    </source>
</evidence>
<dbReference type="Gene3D" id="3.50.50.60">
    <property type="entry name" value="FAD/NAD(P)-binding domain"/>
    <property type="match status" value="1"/>
</dbReference>
<sequence>MYMGRMFVSSLKFPFLGIGVWKEARLWRSFGTSACILKQDDFTKELDQKFVQFQKKLSDSLPTSNWSPFTPTADLPPERADIVIVGGGVMGWSIAYWLKQKENCRGALRVVVVERDPTYSRASTVLSAGSIGQQFSLPENFTLLSPEHLGVVNEDHIDIQFNPSGYLFLVSEDGATVMEENYNVQRECGAQVTLMSPDQVKKTFPWINTDGVALASYGLENEGWFDPWTLLNAFRRKALSMGVYQCHGEVTDFNTIKHEMITEDGDPVTFSRIGHVTVQMPNSLESQSVECSLVINAAGAWSSKVAELAGIGTGPSHSLEGIKLPVEPKKRREGLGGNYIAGKSPSEGEEPDTSNLDVDFFHEKVWPLLAHRVPALESLKVKTAWAGYYDYNTYDQNGVVGMHPLVNNLFFATGFSGHGLQHSPAVGRAVADLIVD</sequence>
<feature type="domain" description="FAD dependent oxidoreductase" evidence="5">
    <location>
        <begin position="81"/>
        <end position="433"/>
    </location>
</feature>
<gene>
    <name evidence="6" type="ORF">XELAEV_18037432mg</name>
</gene>
<reference evidence="7" key="1">
    <citation type="journal article" date="2016" name="Nature">
        <title>Genome evolution in the allotetraploid frog Xenopus laevis.</title>
        <authorList>
            <person name="Session A.M."/>
            <person name="Uno Y."/>
            <person name="Kwon T."/>
            <person name="Chapman J.A."/>
            <person name="Toyoda A."/>
            <person name="Takahashi S."/>
            <person name="Fukui A."/>
            <person name="Hikosaka A."/>
            <person name="Suzuki A."/>
            <person name="Kondo M."/>
            <person name="van Heeringen S.J."/>
            <person name="Quigley I."/>
            <person name="Heinz S."/>
            <person name="Ogino H."/>
            <person name="Ochi H."/>
            <person name="Hellsten U."/>
            <person name="Lyons J.B."/>
            <person name="Simakov O."/>
            <person name="Putnam N."/>
            <person name="Stites J."/>
            <person name="Kuroki Y."/>
            <person name="Tanaka T."/>
            <person name="Michiue T."/>
            <person name="Watanabe M."/>
            <person name="Bogdanovic O."/>
            <person name="Lister R."/>
            <person name="Georgiou G."/>
            <person name="Paranjpe S.S."/>
            <person name="van Kruijsbergen I."/>
            <person name="Shu S."/>
            <person name="Carlson J."/>
            <person name="Kinoshita T."/>
            <person name="Ohta Y."/>
            <person name="Mawaribuchi S."/>
            <person name="Jenkins J."/>
            <person name="Grimwood J."/>
            <person name="Schmutz J."/>
            <person name="Mitros T."/>
            <person name="Mozaffari S.V."/>
            <person name="Suzuki Y."/>
            <person name="Haramoto Y."/>
            <person name="Yamamoto T.S."/>
            <person name="Takagi C."/>
            <person name="Heald R."/>
            <person name="Miller K."/>
            <person name="Haudenschild C."/>
            <person name="Kitzman J."/>
            <person name="Nakayama T."/>
            <person name="Izutsu Y."/>
            <person name="Robert J."/>
            <person name="Fortriede J."/>
            <person name="Burns K."/>
            <person name="Lotay V."/>
            <person name="Karimi K."/>
            <person name="Yasuoka Y."/>
            <person name="Dichmann D.S."/>
            <person name="Flajnik M.F."/>
            <person name="Houston D.W."/>
            <person name="Shendure J."/>
            <person name="DuPasquier L."/>
            <person name="Vize P.D."/>
            <person name="Zorn A.M."/>
            <person name="Ito M."/>
            <person name="Marcotte E.M."/>
            <person name="Wallingford J.B."/>
            <person name="Ito Y."/>
            <person name="Asashima M."/>
            <person name="Ueno N."/>
            <person name="Matsuda Y."/>
            <person name="Veenstra G.J."/>
            <person name="Fujiyama A."/>
            <person name="Harland R.M."/>
            <person name="Taira M."/>
            <person name="Rokhsar D.S."/>
        </authorList>
    </citation>
    <scope>NUCLEOTIDE SEQUENCE [LARGE SCALE GENOMIC DNA]</scope>
    <source>
        <strain evidence="7">J</strain>
    </source>
</reference>
<dbReference type="AlphaFoldDB" id="A0A974CCJ4"/>
<dbReference type="GO" id="GO:0005739">
    <property type="term" value="C:mitochondrion"/>
    <property type="evidence" value="ECO:0007669"/>
    <property type="project" value="GOC"/>
</dbReference>
<dbReference type="InterPro" id="IPR036188">
    <property type="entry name" value="FAD/NAD-bd_sf"/>
</dbReference>
<evidence type="ECO:0000256" key="1">
    <source>
        <dbReference type="ARBA" id="ARBA00023002"/>
    </source>
</evidence>
<dbReference type="OMA" id="NDPPDVH"/>
<dbReference type="InterPro" id="IPR006076">
    <property type="entry name" value="FAD-dep_OxRdtase"/>
</dbReference>
<protein>
    <recommendedName>
        <fullName evidence="2">FAD-dependent oxidoreductase domain-containing protein 1</fullName>
    </recommendedName>
</protein>
<organism evidence="6 7">
    <name type="scientific">Xenopus laevis</name>
    <name type="common">African clawed frog</name>
    <dbReference type="NCBI Taxonomy" id="8355"/>
    <lineage>
        <taxon>Eukaryota</taxon>
        <taxon>Metazoa</taxon>
        <taxon>Chordata</taxon>
        <taxon>Craniata</taxon>
        <taxon>Vertebrata</taxon>
        <taxon>Euteleostomi</taxon>
        <taxon>Amphibia</taxon>
        <taxon>Batrachia</taxon>
        <taxon>Anura</taxon>
        <taxon>Pipoidea</taxon>
        <taxon>Pipidae</taxon>
        <taxon>Xenopodinae</taxon>
        <taxon>Xenopus</taxon>
        <taxon>Xenopus</taxon>
    </lineage>
</organism>
<proteinExistence type="predicted"/>
<dbReference type="Pfam" id="PF01266">
    <property type="entry name" value="DAO"/>
    <property type="match status" value="1"/>
</dbReference>
<accession>A0A974CCJ4</accession>
<evidence type="ECO:0000256" key="4">
    <source>
        <dbReference type="SAM" id="MobiDB-lite"/>
    </source>
</evidence>
<dbReference type="SUPFAM" id="SSF51905">
    <property type="entry name" value="FAD/NAD(P)-binding domain"/>
    <property type="match status" value="1"/>
</dbReference>
<dbReference type="EMBL" id="CM004479">
    <property type="protein sequence ID" value="OCT70511.1"/>
    <property type="molecule type" value="Genomic_DNA"/>
</dbReference>
<dbReference type="Gene3D" id="3.30.9.10">
    <property type="entry name" value="D-Amino Acid Oxidase, subunit A, domain 2"/>
    <property type="match status" value="1"/>
</dbReference>
<dbReference type="Proteomes" id="UP000694892">
    <property type="component" value="Chromosome 7S"/>
</dbReference>
<evidence type="ECO:0000313" key="6">
    <source>
        <dbReference type="EMBL" id="OCT70511.1"/>
    </source>
</evidence>
<keyword evidence="1" id="KW-0560">Oxidoreductase</keyword>
<name>A0A974CCJ4_XENLA</name>
<evidence type="ECO:0000256" key="2">
    <source>
        <dbReference type="ARBA" id="ARBA00039785"/>
    </source>
</evidence>
<evidence type="ECO:0000259" key="5">
    <source>
        <dbReference type="Pfam" id="PF01266"/>
    </source>
</evidence>